<feature type="domain" description="TrmE-type G" evidence="8">
    <location>
        <begin position="216"/>
        <end position="369"/>
    </location>
</feature>
<keyword evidence="3 6" id="KW-0547">Nucleotide-binding</keyword>
<organism evidence="9 10">
    <name type="scientific">Mycoplasma amphoriforme A39</name>
    <dbReference type="NCBI Taxonomy" id="572419"/>
    <lineage>
        <taxon>Bacteria</taxon>
        <taxon>Bacillati</taxon>
        <taxon>Mycoplasmatota</taxon>
        <taxon>Mollicutes</taxon>
        <taxon>Mycoplasmataceae</taxon>
        <taxon>Mycoplasma</taxon>
    </lineage>
</organism>
<feature type="binding site" evidence="6">
    <location>
        <position position="226"/>
    </location>
    <ligand>
        <name>K(+)</name>
        <dbReference type="ChEBI" id="CHEBI:29103"/>
    </ligand>
</feature>
<dbReference type="Proteomes" id="UP000261764">
    <property type="component" value="Chromosome I"/>
</dbReference>
<keyword evidence="4 6" id="KW-0630">Potassium</keyword>
<dbReference type="Pfam" id="PF12631">
    <property type="entry name" value="MnmE_helical"/>
    <property type="match status" value="1"/>
</dbReference>
<dbReference type="PROSITE" id="PS51709">
    <property type="entry name" value="G_TRME"/>
    <property type="match status" value="1"/>
</dbReference>
<dbReference type="Gene3D" id="3.30.1360.120">
    <property type="entry name" value="Probable tRNA modification gtpase trme, domain 1"/>
    <property type="match status" value="1"/>
</dbReference>
<dbReference type="KEGG" id="mamp:MAMA39_02550"/>
<sequence>MNKTIYALSTAPGTGAIHIVRVSGPKTFDILNKICKTEVFIKHFHIQRNVIWNSKTQKVIDDVLLMKFVAPNTYTGEDLIEINCHGSMQIVHQIFELLAANGAILATPGEFTKRGFLNNKMDLTQAAAVDVLVKSLNPYSRACALASLFGKTSEQLTVFQNEIFQLIGTIEVLIDYPEYEDLEKDLNTWINKTKNLKQKLIAIINQSSRLISINSGFKIAIIGEPNVGKSSLLNALVNKERAIVSNVAGTTRDVIEAYLEINQFSVSLLDTAGIHEHRSQLEKKGIEKTHETIKEANLVILVLDANKKSSRHLEILNDLTRLEKKYILCYNKKDLIKTTQIKPENNCVLISAKNNEINDLIHQIESYLEEYKQSASNLMLNQKWQIDLANQCVYFLDEFEKICMTHPYLDLIIEPLKNANESLLKILGKIQNYDLITEIFKNFCLGK</sequence>
<dbReference type="EMBL" id="HG937516">
    <property type="protein sequence ID" value="CDN40379.1"/>
    <property type="molecule type" value="Genomic_DNA"/>
</dbReference>
<keyword evidence="2 6" id="KW-0819">tRNA processing</keyword>
<dbReference type="PANTHER" id="PTHR42714">
    <property type="entry name" value="TRNA MODIFICATION GTPASE GTPBP3"/>
    <property type="match status" value="1"/>
</dbReference>
<comment type="cofactor">
    <cofactor evidence="6">
        <name>K(+)</name>
        <dbReference type="ChEBI" id="CHEBI:29103"/>
    </cofactor>
    <text evidence="6">Binds 1 potassium ion per subunit.</text>
</comment>
<feature type="binding site" evidence="6">
    <location>
        <begin position="226"/>
        <end position="231"/>
    </location>
    <ligand>
        <name>GTP</name>
        <dbReference type="ChEBI" id="CHEBI:37565"/>
    </ligand>
</feature>
<accession>A0A292IHF9</accession>
<dbReference type="Gene3D" id="1.20.120.430">
    <property type="entry name" value="tRNA modification GTPase MnmE domain 2"/>
    <property type="match status" value="1"/>
</dbReference>
<keyword evidence="5 6" id="KW-0342">GTP-binding</keyword>
<evidence type="ECO:0000256" key="4">
    <source>
        <dbReference type="ARBA" id="ARBA00022958"/>
    </source>
</evidence>
<evidence type="ECO:0000256" key="5">
    <source>
        <dbReference type="ARBA" id="ARBA00023134"/>
    </source>
</evidence>
<feature type="binding site" evidence="6">
    <location>
        <position position="247"/>
    </location>
    <ligand>
        <name>K(+)</name>
        <dbReference type="ChEBI" id="CHEBI:29103"/>
    </ligand>
</feature>
<dbReference type="SUPFAM" id="SSF52540">
    <property type="entry name" value="P-loop containing nucleoside triphosphate hydrolases"/>
    <property type="match status" value="1"/>
</dbReference>
<dbReference type="InterPro" id="IPR005225">
    <property type="entry name" value="Small_GTP-bd"/>
</dbReference>
<feature type="binding site" evidence="6">
    <location>
        <position position="251"/>
    </location>
    <ligand>
        <name>Mg(2+)</name>
        <dbReference type="ChEBI" id="CHEBI:18420"/>
    </ligand>
</feature>
<comment type="caution">
    <text evidence="6">Lacks conserved residue(s) required for the propagation of feature annotation.</text>
</comment>
<evidence type="ECO:0000256" key="2">
    <source>
        <dbReference type="ARBA" id="ARBA00022694"/>
    </source>
</evidence>
<name>A0A292IHF9_9MOLU</name>
<dbReference type="EC" id="3.6.-.-" evidence="6"/>
<keyword evidence="6" id="KW-0963">Cytoplasm</keyword>
<comment type="subcellular location">
    <subcellularLocation>
        <location evidence="6">Cytoplasm</location>
    </subcellularLocation>
</comment>
<dbReference type="PRINTS" id="PR00449">
    <property type="entry name" value="RASTRNSFRMNG"/>
</dbReference>
<feature type="binding site" evidence="6">
    <location>
        <begin position="270"/>
        <end position="273"/>
    </location>
    <ligand>
        <name>GTP</name>
        <dbReference type="ChEBI" id="CHEBI:37565"/>
    </ligand>
</feature>
<dbReference type="CDD" id="cd14858">
    <property type="entry name" value="TrmE_N"/>
    <property type="match status" value="1"/>
</dbReference>
<dbReference type="GO" id="GO:0002098">
    <property type="term" value="P:tRNA wobble uridine modification"/>
    <property type="evidence" value="ECO:0007669"/>
    <property type="project" value="TreeGrafter"/>
</dbReference>
<feature type="binding site" evidence="6">
    <location>
        <position position="81"/>
    </location>
    <ligand>
        <name>(6S)-5-formyl-5,6,7,8-tetrahydrofolate</name>
        <dbReference type="ChEBI" id="CHEBI:57457"/>
    </ligand>
</feature>
<evidence type="ECO:0000313" key="10">
    <source>
        <dbReference type="Proteomes" id="UP000261764"/>
    </source>
</evidence>
<reference evidence="9 10" key="1">
    <citation type="journal article" date="2015" name="Clin. Infect. Dis.">
        <title>Genomic Investigations unmask Mycoplasma amphoriforme, a new respiratory pathogen.</title>
        <authorList>
            <person name="Gillespie S.H."/>
            <person name="Ling C.L."/>
            <person name="Oravcova K."/>
            <person name="Pinheiro M."/>
            <person name="Wells L."/>
            <person name="Bryant J.M."/>
            <person name="McHugh T.D."/>
            <person name="Bebear C."/>
            <person name="Webster D."/>
            <person name="Harris S.R."/>
            <person name="Seth-Smith H.M."/>
            <person name="Thomson N.R."/>
        </authorList>
    </citation>
    <scope>NUCLEOTIDE SEQUENCE [LARGE SCALE GENOMIC DNA]</scope>
    <source>
        <strain evidence="9 10">A39</strain>
    </source>
</reference>
<proteinExistence type="inferred from homology"/>
<dbReference type="InterPro" id="IPR004520">
    <property type="entry name" value="GTPase_MnmE"/>
</dbReference>
<dbReference type="InterPro" id="IPR018948">
    <property type="entry name" value="GTP-bd_TrmE_N"/>
</dbReference>
<dbReference type="RefSeq" id="WP_343251723.1">
    <property type="nucleotide sequence ID" value="NZ_HG937516.1"/>
</dbReference>
<feature type="binding site" evidence="6">
    <location>
        <position position="120"/>
    </location>
    <ligand>
        <name>(6S)-5-formyl-5,6,7,8-tetrahydrofolate</name>
        <dbReference type="ChEBI" id="CHEBI:57457"/>
    </ligand>
</feature>
<dbReference type="GO" id="GO:0046872">
    <property type="term" value="F:metal ion binding"/>
    <property type="evidence" value="ECO:0007669"/>
    <property type="project" value="UniProtKB-KW"/>
</dbReference>
<comment type="similarity">
    <text evidence="1 6 7">Belongs to the TRAFAC class TrmE-Era-EngA-EngB-Septin-like GTPase superfamily. TrmE GTPase family.</text>
</comment>
<gene>
    <name evidence="6" type="primary">mnmE</name>
    <name evidence="6" type="synonym">trmE</name>
    <name evidence="9" type="ORF">MAMA39_02550</name>
</gene>
<feature type="binding site" evidence="6">
    <location>
        <position position="447"/>
    </location>
    <ligand>
        <name>(6S)-5-formyl-5,6,7,8-tetrahydrofolate</name>
        <dbReference type="ChEBI" id="CHEBI:57457"/>
    </ligand>
</feature>
<dbReference type="GO" id="GO:0005829">
    <property type="term" value="C:cytosol"/>
    <property type="evidence" value="ECO:0007669"/>
    <property type="project" value="TreeGrafter"/>
</dbReference>
<dbReference type="Pfam" id="PF01926">
    <property type="entry name" value="MMR_HSR1"/>
    <property type="match status" value="1"/>
</dbReference>
<evidence type="ECO:0000256" key="1">
    <source>
        <dbReference type="ARBA" id="ARBA00011043"/>
    </source>
</evidence>
<dbReference type="InterPro" id="IPR027368">
    <property type="entry name" value="MnmE_dom2"/>
</dbReference>
<evidence type="ECO:0000256" key="6">
    <source>
        <dbReference type="HAMAP-Rule" id="MF_00379"/>
    </source>
</evidence>
<evidence type="ECO:0000259" key="8">
    <source>
        <dbReference type="PROSITE" id="PS51709"/>
    </source>
</evidence>
<evidence type="ECO:0000313" key="9">
    <source>
        <dbReference type="EMBL" id="CDN40379.1"/>
    </source>
</evidence>
<dbReference type="CDD" id="cd04164">
    <property type="entry name" value="trmE"/>
    <property type="match status" value="1"/>
</dbReference>
<evidence type="ECO:0000256" key="7">
    <source>
        <dbReference type="RuleBase" id="RU003313"/>
    </source>
</evidence>
<feature type="binding site" evidence="6">
    <location>
        <position position="250"/>
    </location>
    <ligand>
        <name>K(+)</name>
        <dbReference type="ChEBI" id="CHEBI:29103"/>
    </ligand>
</feature>
<dbReference type="NCBIfam" id="TIGR00231">
    <property type="entry name" value="small_GTP"/>
    <property type="match status" value="1"/>
</dbReference>
<dbReference type="Pfam" id="PF10396">
    <property type="entry name" value="TrmE_N"/>
    <property type="match status" value="1"/>
</dbReference>
<feature type="binding site" evidence="6">
    <location>
        <position position="245"/>
    </location>
    <ligand>
        <name>K(+)</name>
        <dbReference type="ChEBI" id="CHEBI:29103"/>
    </ligand>
</feature>
<dbReference type="InterPro" id="IPR025867">
    <property type="entry name" value="MnmE_helical"/>
</dbReference>
<dbReference type="PANTHER" id="PTHR42714:SF2">
    <property type="entry name" value="TRNA MODIFICATION GTPASE GTPBP3, MITOCHONDRIAL"/>
    <property type="match status" value="1"/>
</dbReference>
<keyword evidence="6" id="KW-0460">Magnesium</keyword>
<comment type="function">
    <text evidence="6">Exhibits a very high intrinsic GTPase hydrolysis rate. Involved in the addition of a carboxymethylaminomethyl (cmnm) group at the wobble position (U34) of certain tRNAs, forming tRNA-cmnm(5)s(2)U34.</text>
</comment>
<dbReference type="InterPro" id="IPR006073">
    <property type="entry name" value="GTP-bd"/>
</dbReference>
<evidence type="ECO:0000256" key="3">
    <source>
        <dbReference type="ARBA" id="ARBA00022741"/>
    </source>
</evidence>
<dbReference type="GO" id="GO:0030488">
    <property type="term" value="P:tRNA methylation"/>
    <property type="evidence" value="ECO:0007669"/>
    <property type="project" value="TreeGrafter"/>
</dbReference>
<dbReference type="HAMAP" id="MF_00379">
    <property type="entry name" value="GTPase_MnmE"/>
    <property type="match status" value="1"/>
</dbReference>
<dbReference type="InterPro" id="IPR027417">
    <property type="entry name" value="P-loop_NTPase"/>
</dbReference>
<keyword evidence="6" id="KW-0479">Metal-binding</keyword>
<dbReference type="GO" id="GO:0003924">
    <property type="term" value="F:GTPase activity"/>
    <property type="evidence" value="ECO:0007669"/>
    <property type="project" value="UniProtKB-UniRule"/>
</dbReference>
<dbReference type="AlphaFoldDB" id="A0A292IHF9"/>
<keyword evidence="10" id="KW-1185">Reference proteome</keyword>
<dbReference type="Gene3D" id="3.40.50.300">
    <property type="entry name" value="P-loop containing nucleotide triphosphate hydrolases"/>
    <property type="match status" value="1"/>
</dbReference>
<feature type="binding site" evidence="6">
    <location>
        <position position="21"/>
    </location>
    <ligand>
        <name>(6S)-5-formyl-5,6,7,8-tetrahydrofolate</name>
        <dbReference type="ChEBI" id="CHEBI:57457"/>
    </ligand>
</feature>
<dbReference type="GO" id="GO:0005525">
    <property type="term" value="F:GTP binding"/>
    <property type="evidence" value="ECO:0007669"/>
    <property type="project" value="UniProtKB-UniRule"/>
</dbReference>
<protein>
    <recommendedName>
        <fullName evidence="6">tRNA modification GTPase MnmE</fullName>
        <ecNumber evidence="6">3.6.-.-</ecNumber>
    </recommendedName>
</protein>
<dbReference type="InterPro" id="IPR031168">
    <property type="entry name" value="G_TrmE"/>
</dbReference>
<comment type="subunit">
    <text evidence="6">Homodimer. Heterotetramer of two MnmE and two MnmG subunits.</text>
</comment>
<keyword evidence="6" id="KW-0378">Hydrolase</keyword>
<feature type="binding site" evidence="6">
    <location>
        <position position="230"/>
    </location>
    <ligand>
        <name>Mg(2+)</name>
        <dbReference type="ChEBI" id="CHEBI:18420"/>
    </ligand>
</feature>
<feature type="binding site" evidence="6">
    <location>
        <begin position="245"/>
        <end position="251"/>
    </location>
    <ligand>
        <name>GTP</name>
        <dbReference type="ChEBI" id="CHEBI:37565"/>
    </ligand>
</feature>
<dbReference type="InterPro" id="IPR027266">
    <property type="entry name" value="TrmE/GcvT-like"/>
</dbReference>
<dbReference type="NCBIfam" id="TIGR00450">
    <property type="entry name" value="mnmE_trmE_thdF"/>
    <property type="match status" value="1"/>
</dbReference>